<dbReference type="SUPFAM" id="SSF46689">
    <property type="entry name" value="Homeodomain-like"/>
    <property type="match status" value="1"/>
</dbReference>
<dbReference type="SMART" id="SM00342">
    <property type="entry name" value="HTH_ARAC"/>
    <property type="match status" value="1"/>
</dbReference>
<dbReference type="PANTHER" id="PTHR43280">
    <property type="entry name" value="ARAC-FAMILY TRANSCRIPTIONAL REGULATOR"/>
    <property type="match status" value="1"/>
</dbReference>
<keyword evidence="2" id="KW-0238">DNA-binding</keyword>
<dbReference type="EMBL" id="WMJX01000057">
    <property type="protein sequence ID" value="MTG99288.1"/>
    <property type="molecule type" value="Genomic_DNA"/>
</dbReference>
<dbReference type="Pfam" id="PF22200">
    <property type="entry name" value="ExsA_N"/>
    <property type="match status" value="1"/>
</dbReference>
<dbReference type="Pfam" id="PF12833">
    <property type="entry name" value="HTH_18"/>
    <property type="match status" value="1"/>
</dbReference>
<evidence type="ECO:0000256" key="2">
    <source>
        <dbReference type="ARBA" id="ARBA00023125"/>
    </source>
</evidence>
<keyword evidence="6" id="KW-1185">Reference proteome</keyword>
<feature type="domain" description="HTH araC/xylS-type" evidence="4">
    <location>
        <begin position="176"/>
        <end position="274"/>
    </location>
</feature>
<comment type="caution">
    <text evidence="5">The sequence shown here is derived from an EMBL/GenBank/DDBJ whole genome shotgun (WGS) entry which is preliminary data.</text>
</comment>
<dbReference type="AlphaFoldDB" id="A0A6I3LL31"/>
<dbReference type="InterPro" id="IPR009057">
    <property type="entry name" value="Homeodomain-like_sf"/>
</dbReference>
<dbReference type="InterPro" id="IPR020449">
    <property type="entry name" value="Tscrpt_reg_AraC-type_HTH"/>
</dbReference>
<dbReference type="InterPro" id="IPR054015">
    <property type="entry name" value="ExsA-like_N"/>
</dbReference>
<dbReference type="InterPro" id="IPR018060">
    <property type="entry name" value="HTH_AraC"/>
</dbReference>
<dbReference type="SUPFAM" id="SSF51215">
    <property type="entry name" value="Regulatory protein AraC"/>
    <property type="match status" value="1"/>
</dbReference>
<evidence type="ECO:0000313" key="6">
    <source>
        <dbReference type="Proteomes" id="UP000438760"/>
    </source>
</evidence>
<dbReference type="GO" id="GO:0003700">
    <property type="term" value="F:DNA-binding transcription factor activity"/>
    <property type="evidence" value="ECO:0007669"/>
    <property type="project" value="InterPro"/>
</dbReference>
<dbReference type="PANTHER" id="PTHR43280:SF32">
    <property type="entry name" value="TRANSCRIPTIONAL REGULATORY PROTEIN"/>
    <property type="match status" value="1"/>
</dbReference>
<evidence type="ECO:0000313" key="5">
    <source>
        <dbReference type="EMBL" id="MTG99288.1"/>
    </source>
</evidence>
<evidence type="ECO:0000256" key="1">
    <source>
        <dbReference type="ARBA" id="ARBA00023015"/>
    </source>
</evidence>
<evidence type="ECO:0000256" key="3">
    <source>
        <dbReference type="ARBA" id="ARBA00023163"/>
    </source>
</evidence>
<reference evidence="5 6" key="1">
    <citation type="submission" date="2019-11" db="EMBL/GenBank/DDBJ databases">
        <title>Genome of Strain BIT-d1.</title>
        <authorList>
            <person name="Yang Y."/>
        </authorList>
    </citation>
    <scope>NUCLEOTIDE SEQUENCE [LARGE SCALE GENOMIC DNA]</scope>
    <source>
        <strain evidence="5 6">BIT-d1</strain>
    </source>
</reference>
<dbReference type="Proteomes" id="UP000438760">
    <property type="component" value="Unassembled WGS sequence"/>
</dbReference>
<dbReference type="InterPro" id="IPR037923">
    <property type="entry name" value="HTH-like"/>
</dbReference>
<keyword evidence="1" id="KW-0805">Transcription regulation</keyword>
<keyword evidence="3" id="KW-0804">Transcription</keyword>
<proteinExistence type="predicted"/>
<evidence type="ECO:0000259" key="4">
    <source>
        <dbReference type="PROSITE" id="PS01124"/>
    </source>
</evidence>
<dbReference type="PROSITE" id="PS01124">
    <property type="entry name" value="HTH_ARAC_FAMILY_2"/>
    <property type="match status" value="1"/>
</dbReference>
<accession>A0A6I3LL31</accession>
<protein>
    <submittedName>
        <fullName evidence="5">Helix-turn-helix domain-containing protein</fullName>
    </submittedName>
</protein>
<dbReference type="PRINTS" id="PR00032">
    <property type="entry name" value="HTHARAC"/>
</dbReference>
<dbReference type="GO" id="GO:0043565">
    <property type="term" value="F:sequence-specific DNA binding"/>
    <property type="evidence" value="ECO:0007669"/>
    <property type="project" value="InterPro"/>
</dbReference>
<sequence length="276" mass="32569">MDYTFTKDKEIVFSRDSKHLIVSSPKKMDYYIVVLGIKGSMKLRVGYHSFVIDAGTISIISPDVIYSTKSVSEDFEVMQIFFHKSFLYKLFLKENIIDELLYLNADYPPLYRLEDRYNEVHSLFSSIEIELQEKYAYHLDMIRLKVIALLYEYNRACEYCLLGFRKNMNRQYQLTYQFKQLVDEKYKDLKSVQEYASLLGITAKHLTEVIKEEIGDTALHLIHERIILEAQYLLKHSGFSIKECAYELGYNDVSYFSRFFKTYVGVTPSQFKCKSI</sequence>
<gene>
    <name evidence="5" type="ORF">GJV76_14340</name>
</gene>
<organism evidence="5 6">
    <name type="scientific">Myroides albus</name>
    <dbReference type="NCBI Taxonomy" id="2562892"/>
    <lineage>
        <taxon>Bacteria</taxon>
        <taxon>Pseudomonadati</taxon>
        <taxon>Bacteroidota</taxon>
        <taxon>Flavobacteriia</taxon>
        <taxon>Flavobacteriales</taxon>
        <taxon>Flavobacteriaceae</taxon>
        <taxon>Myroides</taxon>
    </lineage>
</organism>
<dbReference type="Gene3D" id="1.10.10.60">
    <property type="entry name" value="Homeodomain-like"/>
    <property type="match status" value="1"/>
</dbReference>
<dbReference type="OrthoDB" id="1007667at2"/>
<name>A0A6I3LL31_9FLAO</name>